<reference evidence="1 2" key="1">
    <citation type="journal article" date="2018" name="Nat. Ecol. Evol.">
        <title>Shark genomes provide insights into elasmobranch evolution and the origin of vertebrates.</title>
        <authorList>
            <person name="Hara Y"/>
            <person name="Yamaguchi K"/>
            <person name="Onimaru K"/>
            <person name="Kadota M"/>
            <person name="Koyanagi M"/>
            <person name="Keeley SD"/>
            <person name="Tatsumi K"/>
            <person name="Tanaka K"/>
            <person name="Motone F"/>
            <person name="Kageyama Y"/>
            <person name="Nozu R"/>
            <person name="Adachi N"/>
            <person name="Nishimura O"/>
            <person name="Nakagawa R"/>
            <person name="Tanegashima C"/>
            <person name="Kiyatake I"/>
            <person name="Matsumoto R"/>
            <person name="Murakumo K"/>
            <person name="Nishida K"/>
            <person name="Terakita A"/>
            <person name="Kuratani S"/>
            <person name="Sato K"/>
            <person name="Hyodo S Kuraku.S."/>
        </authorList>
    </citation>
    <scope>NUCLEOTIDE SEQUENCE [LARGE SCALE GENOMIC DNA]</scope>
</reference>
<dbReference type="EMBL" id="BEZZ01000046">
    <property type="protein sequence ID" value="GCC24072.1"/>
    <property type="molecule type" value="Genomic_DNA"/>
</dbReference>
<evidence type="ECO:0000313" key="2">
    <source>
        <dbReference type="Proteomes" id="UP000287033"/>
    </source>
</evidence>
<evidence type="ECO:0000313" key="1">
    <source>
        <dbReference type="EMBL" id="GCC24072.1"/>
    </source>
</evidence>
<dbReference type="Proteomes" id="UP000287033">
    <property type="component" value="Unassembled WGS sequence"/>
</dbReference>
<proteinExistence type="predicted"/>
<organism evidence="1 2">
    <name type="scientific">Chiloscyllium punctatum</name>
    <name type="common">Brownbanded bambooshark</name>
    <name type="synonym">Hemiscyllium punctatum</name>
    <dbReference type="NCBI Taxonomy" id="137246"/>
    <lineage>
        <taxon>Eukaryota</taxon>
        <taxon>Metazoa</taxon>
        <taxon>Chordata</taxon>
        <taxon>Craniata</taxon>
        <taxon>Vertebrata</taxon>
        <taxon>Chondrichthyes</taxon>
        <taxon>Elasmobranchii</taxon>
        <taxon>Galeomorphii</taxon>
        <taxon>Galeoidea</taxon>
        <taxon>Orectolobiformes</taxon>
        <taxon>Hemiscylliidae</taxon>
        <taxon>Chiloscyllium</taxon>
    </lineage>
</organism>
<sequence length="112" mass="12394">MAATAPPAQGEASPVLSACAGSPGPQWFALPPRAVPVTPSRTARKRLRFLLAPSSSSSSSRPRSRKHVNKMPVLRSYCRYRLLTLERSIVKRGVLFRKPTNLRSETAVDFQY</sequence>
<name>A0A401S0Y9_CHIPU</name>
<gene>
    <name evidence="1" type="ORF">chiPu_0002471</name>
</gene>
<protein>
    <submittedName>
        <fullName evidence="1">Uncharacterized protein</fullName>
    </submittedName>
</protein>
<dbReference type="AlphaFoldDB" id="A0A401S0Y9"/>
<keyword evidence="2" id="KW-1185">Reference proteome</keyword>
<accession>A0A401S0Y9</accession>
<comment type="caution">
    <text evidence="1">The sequence shown here is derived from an EMBL/GenBank/DDBJ whole genome shotgun (WGS) entry which is preliminary data.</text>
</comment>